<sequence>MRKFKHKLQIYSSFSRTKEEFKSIRPGEVRMYACGITVYDEAHLGHARQAIVFDVIRNYLEYCGYKVNYVRNFTDIDDKIIKRAAEKNINPMELSSFYIKETTRDLLALKVPSATAEPKVTDHIPQIVEFIHGLIQKNHAYVHSGDVLFDVTSLASYGALSHRQLADCINADESSGKRNPQDFALWKKAKEGEPSWESPWGPGRPGWHIECSVMARVYLGDELDIHGGGIDLLFPHHENERAQSEALTGKTFARYWVHNGLVNVNGQKMSKSLGNFLTIKDALALYPADVIRYAVLSLTYSAPMDFSDELLRTATKRVHYCYRTVLRIKECMTSQEELNIKSKKGEECARNFMSAFLSAMDDDFNTAASIAALSNLLSEANEILDSKQDNASKIAFVREIWICINEFAKVFHMLDEEPSCFLENLRIRVLKIKGISKEEVERLIAERQAAKARRDFAKADAIRNELKEFGITLQDRPGGIVHWDVVFD</sequence>
<dbReference type="PANTHER" id="PTHR10890">
    <property type="entry name" value="CYSTEINYL-TRNA SYNTHETASE"/>
    <property type="match status" value="1"/>
</dbReference>
<dbReference type="GO" id="GO:0004817">
    <property type="term" value="F:cysteine-tRNA ligase activity"/>
    <property type="evidence" value="ECO:0007669"/>
    <property type="project" value="UniProtKB-UniRule"/>
</dbReference>
<dbReference type="HAMAP" id="MF_00041">
    <property type="entry name" value="Cys_tRNA_synth"/>
    <property type="match status" value="1"/>
</dbReference>
<evidence type="ECO:0000256" key="7">
    <source>
        <dbReference type="ARBA" id="ARBA00022741"/>
    </source>
</evidence>
<keyword evidence="9 13" id="KW-0067">ATP-binding</keyword>
<evidence type="ECO:0000256" key="8">
    <source>
        <dbReference type="ARBA" id="ARBA00022833"/>
    </source>
</evidence>
<dbReference type="InterPro" id="IPR032678">
    <property type="entry name" value="tRNA-synt_1_cat_dom"/>
</dbReference>
<keyword evidence="4 13" id="KW-0963">Cytoplasm</keyword>
<dbReference type="GO" id="GO:0008270">
    <property type="term" value="F:zinc ion binding"/>
    <property type="evidence" value="ECO:0007669"/>
    <property type="project" value="UniProtKB-UniRule"/>
</dbReference>
<dbReference type="PRINTS" id="PR00983">
    <property type="entry name" value="TRNASYNTHCYS"/>
</dbReference>
<evidence type="ECO:0000313" key="15">
    <source>
        <dbReference type="EMBL" id="NMC63078.1"/>
    </source>
</evidence>
<dbReference type="NCBIfam" id="TIGR00435">
    <property type="entry name" value="cysS"/>
    <property type="match status" value="1"/>
</dbReference>
<keyword evidence="8 13" id="KW-0862">Zinc</keyword>
<feature type="binding site" evidence="13">
    <location>
        <position position="34"/>
    </location>
    <ligand>
        <name>Zn(2+)</name>
        <dbReference type="ChEBI" id="CHEBI:29105"/>
    </ligand>
</feature>
<dbReference type="AlphaFoldDB" id="A0A7X9FSI0"/>
<dbReference type="Gene3D" id="3.40.50.620">
    <property type="entry name" value="HUPs"/>
    <property type="match status" value="1"/>
</dbReference>
<dbReference type="EMBL" id="JAAZON010000349">
    <property type="protein sequence ID" value="NMC63078.1"/>
    <property type="molecule type" value="Genomic_DNA"/>
</dbReference>
<dbReference type="InterPro" id="IPR014729">
    <property type="entry name" value="Rossmann-like_a/b/a_fold"/>
</dbReference>
<protein>
    <recommendedName>
        <fullName evidence="13">Cysteine--tRNA ligase</fullName>
        <ecNumber evidence="13">6.1.1.16</ecNumber>
    </recommendedName>
    <alternativeName>
        <fullName evidence="13">Cysteinyl-tRNA synthetase</fullName>
        <shortName evidence="13">CysRS</shortName>
    </alternativeName>
</protein>
<feature type="binding site" evidence="13">
    <location>
        <position position="271"/>
    </location>
    <ligand>
        <name>ATP</name>
        <dbReference type="ChEBI" id="CHEBI:30616"/>
    </ligand>
</feature>
<evidence type="ECO:0000256" key="9">
    <source>
        <dbReference type="ARBA" id="ARBA00022840"/>
    </source>
</evidence>
<gene>
    <name evidence="13" type="primary">cysS</name>
    <name evidence="15" type="ORF">GYA55_07910</name>
</gene>
<evidence type="ECO:0000256" key="1">
    <source>
        <dbReference type="ARBA" id="ARBA00004496"/>
    </source>
</evidence>
<organism evidence="15 16">
    <name type="scientific">SAR324 cluster bacterium</name>
    <dbReference type="NCBI Taxonomy" id="2024889"/>
    <lineage>
        <taxon>Bacteria</taxon>
        <taxon>Deltaproteobacteria</taxon>
        <taxon>SAR324 cluster</taxon>
    </lineage>
</organism>
<dbReference type="GO" id="GO:0005737">
    <property type="term" value="C:cytoplasm"/>
    <property type="evidence" value="ECO:0007669"/>
    <property type="project" value="UniProtKB-SubCell"/>
</dbReference>
<dbReference type="SUPFAM" id="SSF47323">
    <property type="entry name" value="Anticodon-binding domain of a subclass of class I aminoacyl-tRNA synthetases"/>
    <property type="match status" value="1"/>
</dbReference>
<comment type="similarity">
    <text evidence="2 13">Belongs to the class-I aminoacyl-tRNA synthetase family.</text>
</comment>
<name>A0A7X9FSI0_9DELT</name>
<dbReference type="Gene3D" id="1.20.120.1910">
    <property type="entry name" value="Cysteine-tRNA ligase, C-terminal anti-codon recognition domain"/>
    <property type="match status" value="1"/>
</dbReference>
<feature type="domain" description="Cysteinyl-tRNA synthetase class Ia DALR" evidence="14">
    <location>
        <begin position="355"/>
        <end position="422"/>
    </location>
</feature>
<comment type="caution">
    <text evidence="15">The sequence shown here is derived from an EMBL/GenBank/DDBJ whole genome shotgun (WGS) entry which is preliminary data.</text>
</comment>
<evidence type="ECO:0000313" key="16">
    <source>
        <dbReference type="Proteomes" id="UP000524246"/>
    </source>
</evidence>
<dbReference type="InterPro" id="IPR015803">
    <property type="entry name" value="Cys-tRNA-ligase"/>
</dbReference>
<dbReference type="SUPFAM" id="SSF52374">
    <property type="entry name" value="Nucleotidylyl transferase"/>
    <property type="match status" value="1"/>
</dbReference>
<comment type="subcellular location">
    <subcellularLocation>
        <location evidence="1 13">Cytoplasm</location>
    </subcellularLocation>
</comment>
<dbReference type="InterPro" id="IPR015273">
    <property type="entry name" value="Cys-tRNA-synt_Ia_DALR"/>
</dbReference>
<dbReference type="FunFam" id="3.40.50.620:FF:000068">
    <property type="entry name" value="Cysteine--tRNA ligase"/>
    <property type="match status" value="1"/>
</dbReference>
<comment type="catalytic activity">
    <reaction evidence="12 13">
        <text>tRNA(Cys) + L-cysteine + ATP = L-cysteinyl-tRNA(Cys) + AMP + diphosphate</text>
        <dbReference type="Rhea" id="RHEA:17773"/>
        <dbReference type="Rhea" id="RHEA-COMP:9661"/>
        <dbReference type="Rhea" id="RHEA-COMP:9679"/>
        <dbReference type="ChEBI" id="CHEBI:30616"/>
        <dbReference type="ChEBI" id="CHEBI:33019"/>
        <dbReference type="ChEBI" id="CHEBI:35235"/>
        <dbReference type="ChEBI" id="CHEBI:78442"/>
        <dbReference type="ChEBI" id="CHEBI:78517"/>
        <dbReference type="ChEBI" id="CHEBI:456215"/>
        <dbReference type="EC" id="6.1.1.16"/>
    </reaction>
</comment>
<dbReference type="Pfam" id="PF01406">
    <property type="entry name" value="tRNA-synt_1e"/>
    <property type="match status" value="1"/>
</dbReference>
<dbReference type="CDD" id="cd00672">
    <property type="entry name" value="CysRS_core"/>
    <property type="match status" value="1"/>
</dbReference>
<evidence type="ECO:0000256" key="6">
    <source>
        <dbReference type="ARBA" id="ARBA00022723"/>
    </source>
</evidence>
<evidence type="ECO:0000256" key="3">
    <source>
        <dbReference type="ARBA" id="ARBA00011245"/>
    </source>
</evidence>
<dbReference type="InterPro" id="IPR056411">
    <property type="entry name" value="CysS_C"/>
</dbReference>
<dbReference type="Pfam" id="PF23493">
    <property type="entry name" value="CysS_C"/>
    <property type="match status" value="1"/>
</dbReference>
<dbReference type="InterPro" id="IPR009080">
    <property type="entry name" value="tRNAsynth_Ia_anticodon-bd"/>
</dbReference>
<keyword evidence="6 13" id="KW-0479">Metal-binding</keyword>
<evidence type="ECO:0000256" key="12">
    <source>
        <dbReference type="ARBA" id="ARBA00047398"/>
    </source>
</evidence>
<feature type="binding site" evidence="13">
    <location>
        <position position="240"/>
    </location>
    <ligand>
        <name>Zn(2+)</name>
        <dbReference type="ChEBI" id="CHEBI:29105"/>
    </ligand>
</feature>
<dbReference type="PANTHER" id="PTHR10890:SF25">
    <property type="entry name" value="CYSTEINE--TRNA LIGASE, CHLOROPLASTIC_MITOCHONDRIAL"/>
    <property type="match status" value="1"/>
</dbReference>
<dbReference type="InterPro" id="IPR024909">
    <property type="entry name" value="Cys-tRNA/MSH_ligase"/>
</dbReference>
<evidence type="ECO:0000259" key="14">
    <source>
        <dbReference type="SMART" id="SM00840"/>
    </source>
</evidence>
<accession>A0A7X9FSI0</accession>
<dbReference type="GO" id="GO:0005524">
    <property type="term" value="F:ATP binding"/>
    <property type="evidence" value="ECO:0007669"/>
    <property type="project" value="UniProtKB-UniRule"/>
</dbReference>
<proteinExistence type="inferred from homology"/>
<dbReference type="Pfam" id="PF09190">
    <property type="entry name" value="DALR_2"/>
    <property type="match status" value="1"/>
</dbReference>
<keyword evidence="7 13" id="KW-0547">Nucleotide-binding</keyword>
<evidence type="ECO:0000256" key="10">
    <source>
        <dbReference type="ARBA" id="ARBA00022917"/>
    </source>
</evidence>
<dbReference type="SMART" id="SM00840">
    <property type="entry name" value="DALR_2"/>
    <property type="match status" value="1"/>
</dbReference>
<comment type="cofactor">
    <cofactor evidence="13">
        <name>Zn(2+)</name>
        <dbReference type="ChEBI" id="CHEBI:29105"/>
    </cofactor>
    <text evidence="13">Binds 1 zinc ion per subunit.</text>
</comment>
<feature type="binding site" evidence="13">
    <location>
        <position position="211"/>
    </location>
    <ligand>
        <name>Zn(2+)</name>
        <dbReference type="ChEBI" id="CHEBI:29105"/>
    </ligand>
</feature>
<comment type="subunit">
    <text evidence="3 13">Monomer.</text>
</comment>
<keyword evidence="5 13" id="KW-0436">Ligase</keyword>
<dbReference type="Proteomes" id="UP000524246">
    <property type="component" value="Unassembled WGS sequence"/>
</dbReference>
<feature type="short sequence motif" description="'KMSKS' region" evidence="13">
    <location>
        <begin position="268"/>
        <end position="272"/>
    </location>
</feature>
<evidence type="ECO:0000256" key="5">
    <source>
        <dbReference type="ARBA" id="ARBA00022598"/>
    </source>
</evidence>
<reference evidence="15 16" key="1">
    <citation type="journal article" date="2020" name="Biotechnol. Biofuels">
        <title>New insights from the biogas microbiome by comprehensive genome-resolved metagenomics of nearly 1600 species originating from multiple anaerobic digesters.</title>
        <authorList>
            <person name="Campanaro S."/>
            <person name="Treu L."/>
            <person name="Rodriguez-R L.M."/>
            <person name="Kovalovszki A."/>
            <person name="Ziels R.M."/>
            <person name="Maus I."/>
            <person name="Zhu X."/>
            <person name="Kougias P.G."/>
            <person name="Basile A."/>
            <person name="Luo G."/>
            <person name="Schluter A."/>
            <person name="Konstantinidis K.T."/>
            <person name="Angelidaki I."/>
        </authorList>
    </citation>
    <scope>NUCLEOTIDE SEQUENCE [LARGE SCALE GENOMIC DNA]</scope>
    <source>
        <strain evidence="15">AS27yjCOA_65</strain>
    </source>
</reference>
<evidence type="ECO:0000256" key="2">
    <source>
        <dbReference type="ARBA" id="ARBA00005594"/>
    </source>
</evidence>
<dbReference type="GO" id="GO:0006423">
    <property type="term" value="P:cysteinyl-tRNA aminoacylation"/>
    <property type="evidence" value="ECO:0007669"/>
    <property type="project" value="UniProtKB-UniRule"/>
</dbReference>
<evidence type="ECO:0000256" key="13">
    <source>
        <dbReference type="HAMAP-Rule" id="MF_00041"/>
    </source>
</evidence>
<keyword evidence="10 13" id="KW-0648">Protein biosynthesis</keyword>
<evidence type="ECO:0000256" key="4">
    <source>
        <dbReference type="ARBA" id="ARBA00022490"/>
    </source>
</evidence>
<dbReference type="EC" id="6.1.1.16" evidence="13"/>
<feature type="short sequence motif" description="'HIGH' region" evidence="13">
    <location>
        <begin position="36"/>
        <end position="46"/>
    </location>
</feature>
<feature type="binding site" evidence="13">
    <location>
        <position position="236"/>
    </location>
    <ligand>
        <name>Zn(2+)</name>
        <dbReference type="ChEBI" id="CHEBI:29105"/>
    </ligand>
</feature>
<evidence type="ECO:0000256" key="11">
    <source>
        <dbReference type="ARBA" id="ARBA00023146"/>
    </source>
</evidence>
<keyword evidence="11 13" id="KW-0030">Aminoacyl-tRNA synthetase</keyword>